<evidence type="ECO:0000313" key="5">
    <source>
        <dbReference type="Proteomes" id="UP001168877"/>
    </source>
</evidence>
<reference evidence="4" key="2">
    <citation type="submission" date="2023-06" db="EMBL/GenBank/DDBJ databases">
        <authorList>
            <person name="Swenson N.G."/>
            <person name="Wegrzyn J.L."/>
            <person name="Mcevoy S.L."/>
        </authorList>
    </citation>
    <scope>NUCLEOTIDE SEQUENCE</scope>
    <source>
        <strain evidence="4">NS2018</strain>
        <tissue evidence="4">Leaf</tissue>
    </source>
</reference>
<evidence type="ECO:0000313" key="4">
    <source>
        <dbReference type="EMBL" id="KAK0602387.1"/>
    </source>
</evidence>
<accession>A0AA39T738</accession>
<dbReference type="Pfam" id="PF03732">
    <property type="entry name" value="Retrotrans_gag"/>
    <property type="match status" value="1"/>
</dbReference>
<feature type="region of interest" description="Disordered" evidence="1">
    <location>
        <begin position="1"/>
        <end position="33"/>
    </location>
</feature>
<protein>
    <recommendedName>
        <fullName evidence="6">Retrotransposon Copia-like N-terminal domain-containing protein</fullName>
    </recommendedName>
</protein>
<dbReference type="Proteomes" id="UP001168877">
    <property type="component" value="Unassembled WGS sequence"/>
</dbReference>
<proteinExistence type="predicted"/>
<comment type="caution">
    <text evidence="4">The sequence shown here is derived from an EMBL/GenBank/DDBJ whole genome shotgun (WGS) entry which is preliminary data.</text>
</comment>
<gene>
    <name evidence="4" type="ORF">LWI29_032820</name>
</gene>
<evidence type="ECO:0000256" key="1">
    <source>
        <dbReference type="SAM" id="MobiDB-lite"/>
    </source>
</evidence>
<dbReference type="InterPro" id="IPR029472">
    <property type="entry name" value="Copia-like_N"/>
</dbReference>
<dbReference type="EMBL" id="JAUESC010000003">
    <property type="protein sequence ID" value="KAK0602387.1"/>
    <property type="molecule type" value="Genomic_DNA"/>
</dbReference>
<evidence type="ECO:0000259" key="2">
    <source>
        <dbReference type="Pfam" id="PF03732"/>
    </source>
</evidence>
<evidence type="ECO:0008006" key="6">
    <source>
        <dbReference type="Google" id="ProtNLM"/>
    </source>
</evidence>
<dbReference type="PANTHER" id="PTHR37610:SF97">
    <property type="entry name" value="RETROTRANSPOSON GAG DOMAIN-CONTAINING PROTEIN"/>
    <property type="match status" value="1"/>
</dbReference>
<reference evidence="4" key="1">
    <citation type="journal article" date="2022" name="Plant J.">
        <title>Strategies of tolerance reflected in two North American maple genomes.</title>
        <authorList>
            <person name="McEvoy S.L."/>
            <person name="Sezen U.U."/>
            <person name="Trouern-Trend A."/>
            <person name="McMahon S.M."/>
            <person name="Schaberg P.G."/>
            <person name="Yang J."/>
            <person name="Wegrzyn J.L."/>
            <person name="Swenson N.G."/>
        </authorList>
    </citation>
    <scope>NUCLEOTIDE SEQUENCE</scope>
    <source>
        <strain evidence="4">NS2018</strain>
    </source>
</reference>
<keyword evidence="5" id="KW-1185">Reference proteome</keyword>
<dbReference type="AlphaFoldDB" id="A0AA39T738"/>
<dbReference type="Pfam" id="PF14244">
    <property type="entry name" value="Retrotran_gag_3"/>
    <property type="match status" value="1"/>
</dbReference>
<evidence type="ECO:0000259" key="3">
    <source>
        <dbReference type="Pfam" id="PF14244"/>
    </source>
</evidence>
<feature type="domain" description="Retrotransposon gag" evidence="2">
    <location>
        <begin position="127"/>
        <end position="222"/>
    </location>
</feature>
<dbReference type="InterPro" id="IPR005162">
    <property type="entry name" value="Retrotrans_gag_dom"/>
</dbReference>
<organism evidence="4 5">
    <name type="scientific">Acer saccharum</name>
    <name type="common">Sugar maple</name>
    <dbReference type="NCBI Taxonomy" id="4024"/>
    <lineage>
        <taxon>Eukaryota</taxon>
        <taxon>Viridiplantae</taxon>
        <taxon>Streptophyta</taxon>
        <taxon>Embryophyta</taxon>
        <taxon>Tracheophyta</taxon>
        <taxon>Spermatophyta</taxon>
        <taxon>Magnoliopsida</taxon>
        <taxon>eudicotyledons</taxon>
        <taxon>Gunneridae</taxon>
        <taxon>Pentapetalae</taxon>
        <taxon>rosids</taxon>
        <taxon>malvids</taxon>
        <taxon>Sapindales</taxon>
        <taxon>Sapindaceae</taxon>
        <taxon>Hippocastanoideae</taxon>
        <taxon>Acereae</taxon>
        <taxon>Acer</taxon>
    </lineage>
</organism>
<feature type="compositionally biased region" description="Low complexity" evidence="1">
    <location>
        <begin position="1"/>
        <end position="31"/>
    </location>
</feature>
<sequence>MARGGVSNSGANNGGNRNNSGNNNNNDGGNRFTNLEIEDRSHVDGSSNPFYLSNSDHPGLNLVSTQLIGNNYNSWSRAMTMALVAKNKFCFVDGTISRPSVNDSLYVLWSRCNSMVMSWILHAVSKEIADSIMYIDNGVDVWNDLHDRFHQSNGPRIFQIKQQLNGLSQGSNDVSGYFTKLKTLWEELREFRPVSACSCGGLKDLMEFQQQEYVLQFLMGLNESYSHIRAQIRMIEHLPPINKVFSLVIQEERQRSLSSYGTTNTSNSAAFRVSTSNYNSYKGKRDKPLCTHYGKLGHTINECYKIHGYPPGFKFKW</sequence>
<name>A0AA39T738_ACESA</name>
<dbReference type="PANTHER" id="PTHR37610">
    <property type="entry name" value="CCHC-TYPE DOMAIN-CONTAINING PROTEIN"/>
    <property type="match status" value="1"/>
</dbReference>
<feature type="domain" description="Retrotransposon Copia-like N-terminal" evidence="3">
    <location>
        <begin position="54"/>
        <end position="99"/>
    </location>
</feature>